<gene>
    <name evidence="2" type="ORF">ACFQGH_03495</name>
</gene>
<name>A0ABD5UYI9_9EURY</name>
<dbReference type="RefSeq" id="WP_340602764.1">
    <property type="nucleotide sequence ID" value="NZ_JBBMXV010000001.1"/>
</dbReference>
<evidence type="ECO:0000313" key="3">
    <source>
        <dbReference type="Proteomes" id="UP001596312"/>
    </source>
</evidence>
<dbReference type="EMBL" id="JBHSXQ010000001">
    <property type="protein sequence ID" value="MFC6904257.1"/>
    <property type="molecule type" value="Genomic_DNA"/>
</dbReference>
<proteinExistence type="predicted"/>
<evidence type="ECO:0000256" key="1">
    <source>
        <dbReference type="SAM" id="MobiDB-lite"/>
    </source>
</evidence>
<dbReference type="Proteomes" id="UP001596312">
    <property type="component" value="Unassembled WGS sequence"/>
</dbReference>
<sequence length="77" mass="8439">MSSPTTPKANRRARPADPPPRKRVSGRKTCPAYTSSRRSWYGWGSTGSGEKSAFGQFLHDTPYLFAEIAVLALPTLV</sequence>
<reference evidence="2 3" key="1">
    <citation type="journal article" date="2019" name="Int. J. Syst. Evol. Microbiol.">
        <title>The Global Catalogue of Microorganisms (GCM) 10K type strain sequencing project: providing services to taxonomists for standard genome sequencing and annotation.</title>
        <authorList>
            <consortium name="The Broad Institute Genomics Platform"/>
            <consortium name="The Broad Institute Genome Sequencing Center for Infectious Disease"/>
            <person name="Wu L."/>
            <person name="Ma J."/>
        </authorList>
    </citation>
    <scope>NUCLEOTIDE SEQUENCE [LARGE SCALE GENOMIC DNA]</scope>
    <source>
        <strain evidence="2 3">CGMCC 1.3240</strain>
    </source>
</reference>
<dbReference type="AlphaFoldDB" id="A0ABD5UYI9"/>
<protein>
    <submittedName>
        <fullName evidence="2">Uncharacterized protein</fullName>
    </submittedName>
</protein>
<evidence type="ECO:0000313" key="2">
    <source>
        <dbReference type="EMBL" id="MFC6904257.1"/>
    </source>
</evidence>
<comment type="caution">
    <text evidence="2">The sequence shown here is derived from an EMBL/GenBank/DDBJ whole genome shotgun (WGS) entry which is preliminary data.</text>
</comment>
<accession>A0ABD5UYI9</accession>
<feature type="region of interest" description="Disordered" evidence="1">
    <location>
        <begin position="1"/>
        <end position="30"/>
    </location>
</feature>
<keyword evidence="3" id="KW-1185">Reference proteome</keyword>
<organism evidence="2 3">
    <name type="scientific">Halalkalicoccus tibetensis</name>
    <dbReference type="NCBI Taxonomy" id="175632"/>
    <lineage>
        <taxon>Archaea</taxon>
        <taxon>Methanobacteriati</taxon>
        <taxon>Methanobacteriota</taxon>
        <taxon>Stenosarchaea group</taxon>
        <taxon>Halobacteria</taxon>
        <taxon>Halobacteriales</taxon>
        <taxon>Halococcaceae</taxon>
        <taxon>Halalkalicoccus</taxon>
    </lineage>
</organism>